<protein>
    <submittedName>
        <fullName evidence="3">SPFH domain-containing protein</fullName>
    </submittedName>
</protein>
<dbReference type="PANTHER" id="PTHR37826">
    <property type="entry name" value="FLOTILLIN BAND_7_5 DOMAIN PROTEIN"/>
    <property type="match status" value="1"/>
</dbReference>
<reference evidence="3" key="2">
    <citation type="submission" date="2021-04" db="EMBL/GenBank/DDBJ databases">
        <authorList>
            <person name="Gilroy R."/>
        </authorList>
    </citation>
    <scope>NUCLEOTIDE SEQUENCE</scope>
    <source>
        <strain evidence="3">B5_2728</strain>
    </source>
</reference>
<evidence type="ECO:0000259" key="1">
    <source>
        <dbReference type="Pfam" id="PF09851"/>
    </source>
</evidence>
<dbReference type="CDD" id="cd03408">
    <property type="entry name" value="SPFH_like_u1"/>
    <property type="match status" value="1"/>
</dbReference>
<dbReference type="InterPro" id="IPR033880">
    <property type="entry name" value="SPFH_YdjI"/>
</dbReference>
<accession>A0A948WUT4</accession>
<dbReference type="PANTHER" id="PTHR37826:SF2">
    <property type="entry name" value="ZINC-RIBBON DOMAIN-CONTAINING PROTEIN"/>
    <property type="match status" value="1"/>
</dbReference>
<dbReference type="InterPro" id="IPR036013">
    <property type="entry name" value="Band_7/SPFH_dom_sf"/>
</dbReference>
<dbReference type="AlphaFoldDB" id="A0A948WUT4"/>
<evidence type="ECO:0000313" key="3">
    <source>
        <dbReference type="EMBL" id="MBU3806468.1"/>
    </source>
</evidence>
<evidence type="ECO:0000259" key="2">
    <source>
        <dbReference type="Pfam" id="PF13421"/>
    </source>
</evidence>
<dbReference type="Pfam" id="PF13421">
    <property type="entry name" value="Band_7_1"/>
    <property type="match status" value="1"/>
</dbReference>
<comment type="caution">
    <text evidence="3">The sequence shown here is derived from an EMBL/GenBank/DDBJ whole genome shotgun (WGS) entry which is preliminary data.</text>
</comment>
<dbReference type="EMBL" id="JAHLFP010000051">
    <property type="protein sequence ID" value="MBU3806468.1"/>
    <property type="molecule type" value="Genomic_DNA"/>
</dbReference>
<organism evidence="3 4">
    <name type="scientific">Candidatus Allofournierella pullistercoris</name>
    <dbReference type="NCBI Taxonomy" id="2838597"/>
    <lineage>
        <taxon>Bacteria</taxon>
        <taxon>Bacillati</taxon>
        <taxon>Bacillota</taxon>
        <taxon>Clostridia</taxon>
        <taxon>Eubacteriales</taxon>
        <taxon>Oscillospiraceae</taxon>
        <taxon>Allofournierella</taxon>
    </lineage>
</organism>
<dbReference type="SUPFAM" id="SSF117892">
    <property type="entry name" value="Band 7/SPFH domain"/>
    <property type="match status" value="1"/>
</dbReference>
<reference evidence="3" key="1">
    <citation type="journal article" date="2021" name="PeerJ">
        <title>Extensive microbial diversity within the chicken gut microbiome revealed by metagenomics and culture.</title>
        <authorList>
            <person name="Gilroy R."/>
            <person name="Ravi A."/>
            <person name="Getino M."/>
            <person name="Pursley I."/>
            <person name="Horton D.L."/>
            <person name="Alikhan N.F."/>
            <person name="Baker D."/>
            <person name="Gharbi K."/>
            <person name="Hall N."/>
            <person name="Watson M."/>
            <person name="Adriaenssens E.M."/>
            <person name="Foster-Nyarko E."/>
            <person name="Jarju S."/>
            <person name="Secka A."/>
            <person name="Antonio M."/>
            <person name="Oren A."/>
            <person name="Chaudhuri R.R."/>
            <person name="La Ragione R."/>
            <person name="Hildebrand F."/>
            <person name="Pallen M.J."/>
        </authorList>
    </citation>
    <scope>NUCLEOTIDE SEQUENCE</scope>
    <source>
        <strain evidence="3">B5_2728</strain>
    </source>
</reference>
<dbReference type="Pfam" id="PF09851">
    <property type="entry name" value="SHOCT"/>
    <property type="match status" value="1"/>
</dbReference>
<gene>
    <name evidence="3" type="ORF">H9882_06205</name>
</gene>
<feature type="domain" description="SHOCT" evidence="1">
    <location>
        <begin position="296"/>
        <end position="323"/>
    </location>
</feature>
<dbReference type="InterPro" id="IPR018649">
    <property type="entry name" value="SHOCT"/>
</dbReference>
<dbReference type="Proteomes" id="UP000713596">
    <property type="component" value="Unassembled WGS sequence"/>
</dbReference>
<sequence>MGLLDAVKDQFLDVIEYVDQSNKLIVSKYQRGSGNNELKQGSKVIVRESQNAVFLKGGKLADILPPGTYSLTTDNFPVLSSLKAFPYLFVSPVIADVYFVSTRQFIDNKWATKNPIMKRDKDFNMVRIRSFGKFAFRITDVPAFMREIFGTKGIVMTYDIVEYLSSMVTEAFSIVVAESEMSVLDLATEYRKLSGELQQRLNAQAAAIGVQFSDILIENISLPDEVEKLIDEQSGIGMAKQDMTTFMQYQTARAMRDASKQRGGLAGLGAGMALGNTMAQGIQATVNPAASKSMVEQLRELKELLDEGILTQDEFDAQKKAILEKRS</sequence>
<feature type="domain" description="SPFH" evidence="2">
    <location>
        <begin position="34"/>
        <end position="236"/>
    </location>
</feature>
<evidence type="ECO:0000313" key="4">
    <source>
        <dbReference type="Proteomes" id="UP000713596"/>
    </source>
</evidence>
<name>A0A948WUT4_9FIRM</name>
<dbReference type="Gene3D" id="3.30.479.30">
    <property type="entry name" value="Band 7 domain"/>
    <property type="match status" value="1"/>
</dbReference>
<proteinExistence type="predicted"/>